<feature type="transmembrane region" description="Helical" evidence="1">
    <location>
        <begin position="57"/>
        <end position="81"/>
    </location>
</feature>
<dbReference type="AlphaFoldDB" id="A0A392QQ04"/>
<organism evidence="2 3">
    <name type="scientific">Trifolium medium</name>
    <dbReference type="NCBI Taxonomy" id="97028"/>
    <lineage>
        <taxon>Eukaryota</taxon>
        <taxon>Viridiplantae</taxon>
        <taxon>Streptophyta</taxon>
        <taxon>Embryophyta</taxon>
        <taxon>Tracheophyta</taxon>
        <taxon>Spermatophyta</taxon>
        <taxon>Magnoliopsida</taxon>
        <taxon>eudicotyledons</taxon>
        <taxon>Gunneridae</taxon>
        <taxon>Pentapetalae</taxon>
        <taxon>rosids</taxon>
        <taxon>fabids</taxon>
        <taxon>Fabales</taxon>
        <taxon>Fabaceae</taxon>
        <taxon>Papilionoideae</taxon>
        <taxon>50 kb inversion clade</taxon>
        <taxon>NPAAA clade</taxon>
        <taxon>Hologalegina</taxon>
        <taxon>IRL clade</taxon>
        <taxon>Trifolieae</taxon>
        <taxon>Trifolium</taxon>
    </lineage>
</organism>
<evidence type="ECO:0000313" key="3">
    <source>
        <dbReference type="Proteomes" id="UP000265520"/>
    </source>
</evidence>
<dbReference type="GO" id="GO:0016740">
    <property type="term" value="F:transferase activity"/>
    <property type="evidence" value="ECO:0007669"/>
    <property type="project" value="UniProtKB-KW"/>
</dbReference>
<keyword evidence="1" id="KW-1133">Transmembrane helix</keyword>
<accession>A0A392QQ04</accession>
<name>A0A392QQ04_9FABA</name>
<reference evidence="2 3" key="1">
    <citation type="journal article" date="2018" name="Front. Plant Sci.">
        <title>Red Clover (Trifolium pratense) and Zigzag Clover (T. medium) - A Picture of Genomic Similarities and Differences.</title>
        <authorList>
            <person name="Dluhosova J."/>
            <person name="Istvanek J."/>
            <person name="Nedelnik J."/>
            <person name="Repkova J."/>
        </authorList>
    </citation>
    <scope>NUCLEOTIDE SEQUENCE [LARGE SCALE GENOMIC DNA]</scope>
    <source>
        <strain evidence="3">cv. 10/8</strain>
        <tissue evidence="2">Leaf</tissue>
    </source>
</reference>
<feature type="non-terminal residue" evidence="2">
    <location>
        <position position="1"/>
    </location>
</feature>
<dbReference type="Proteomes" id="UP000265520">
    <property type="component" value="Unassembled WGS sequence"/>
</dbReference>
<sequence>FLRFSCVHNFLITQEFEKLESIQINMNKDNETYLKLFGGGGSSNHQKRCLFSKKAKVTAITTTTVVALFCFVATYCDFAAWNTVSYYA</sequence>
<dbReference type="EMBL" id="LXQA010153482">
    <property type="protein sequence ID" value="MCI26471.1"/>
    <property type="molecule type" value="Genomic_DNA"/>
</dbReference>
<keyword evidence="1" id="KW-0812">Transmembrane</keyword>
<evidence type="ECO:0000256" key="1">
    <source>
        <dbReference type="SAM" id="Phobius"/>
    </source>
</evidence>
<keyword evidence="2" id="KW-0808">Transferase</keyword>
<keyword evidence="1" id="KW-0472">Membrane</keyword>
<protein>
    <submittedName>
        <fullName evidence="2">Protein O-glucosyltransferase 1</fullName>
    </submittedName>
</protein>
<proteinExistence type="predicted"/>
<evidence type="ECO:0000313" key="2">
    <source>
        <dbReference type="EMBL" id="MCI26471.1"/>
    </source>
</evidence>
<keyword evidence="3" id="KW-1185">Reference proteome</keyword>
<comment type="caution">
    <text evidence="2">The sequence shown here is derived from an EMBL/GenBank/DDBJ whole genome shotgun (WGS) entry which is preliminary data.</text>
</comment>